<reference evidence="2 3" key="1">
    <citation type="journal article" date="2015" name="Genome Announc.">
        <title>Draft Genome Sequence of Norvancomycin-Producing Strain Amycolatopsis orientalis CPCC200066.</title>
        <authorList>
            <person name="Lei X."/>
            <person name="Yuan F."/>
            <person name="Shi Y."/>
            <person name="Li X."/>
            <person name="Wang L."/>
            <person name="Hong B."/>
        </authorList>
    </citation>
    <scope>NUCLEOTIDE SEQUENCE [LARGE SCALE GENOMIC DNA]</scope>
    <source>
        <strain evidence="2 3">B-37</strain>
    </source>
</reference>
<evidence type="ECO:0000256" key="1">
    <source>
        <dbReference type="SAM" id="MobiDB-lite"/>
    </source>
</evidence>
<dbReference type="RefSeq" id="WP_044851566.1">
    <property type="nucleotide sequence ID" value="NZ_CP016174.1"/>
</dbReference>
<dbReference type="EMBL" id="CP016174">
    <property type="protein sequence ID" value="ANN16238.1"/>
    <property type="molecule type" value="Genomic_DNA"/>
</dbReference>
<dbReference type="AlphaFoldDB" id="A0A193BVP1"/>
<evidence type="ECO:0000313" key="3">
    <source>
        <dbReference type="Proteomes" id="UP000093695"/>
    </source>
</evidence>
<accession>A0A193BVP1</accession>
<evidence type="ECO:0000313" key="2">
    <source>
        <dbReference type="EMBL" id="ANN16238.1"/>
    </source>
</evidence>
<sequence>MTKDTHTRAIPIRIPPERWKRFEETAGARNRSAVINNFIAWHNREPGAEFPERPPAPPVEDGGAD</sequence>
<proteinExistence type="predicted"/>
<keyword evidence="3" id="KW-1185">Reference proteome</keyword>
<feature type="region of interest" description="Disordered" evidence="1">
    <location>
        <begin position="44"/>
        <end position="65"/>
    </location>
</feature>
<name>A0A193BVP1_AMYOR</name>
<gene>
    <name evidence="2" type="ORF">SD37_11680</name>
</gene>
<protein>
    <submittedName>
        <fullName evidence="2">Uncharacterized protein</fullName>
    </submittedName>
</protein>
<dbReference type="Proteomes" id="UP000093695">
    <property type="component" value="Chromosome"/>
</dbReference>
<organism evidence="2 3">
    <name type="scientific">Amycolatopsis orientalis</name>
    <name type="common">Nocardia orientalis</name>
    <dbReference type="NCBI Taxonomy" id="31958"/>
    <lineage>
        <taxon>Bacteria</taxon>
        <taxon>Bacillati</taxon>
        <taxon>Actinomycetota</taxon>
        <taxon>Actinomycetes</taxon>
        <taxon>Pseudonocardiales</taxon>
        <taxon>Pseudonocardiaceae</taxon>
        <taxon>Amycolatopsis</taxon>
    </lineage>
</organism>
<dbReference type="KEGG" id="aori:SD37_11680"/>